<gene>
    <name evidence="2" type="ORF">chiPu_0032849</name>
</gene>
<feature type="non-terminal residue" evidence="2">
    <location>
        <position position="186"/>
    </location>
</feature>
<dbReference type="InterPro" id="IPR039421">
    <property type="entry name" value="Type_1_exporter"/>
</dbReference>
<name>A0A401U1A9_CHIPU</name>
<dbReference type="SUPFAM" id="SSF52540">
    <property type="entry name" value="P-loop containing nucleoside triphosphate hydrolases"/>
    <property type="match status" value="1"/>
</dbReference>
<dbReference type="InterPro" id="IPR027417">
    <property type="entry name" value="P-loop_NTPase"/>
</dbReference>
<keyword evidence="3" id="KW-1185">Reference proteome</keyword>
<feature type="domain" description="ABC transporter" evidence="1">
    <location>
        <begin position="144"/>
        <end position="185"/>
    </location>
</feature>
<dbReference type="STRING" id="137246.A0A401U1A9"/>
<dbReference type="EMBL" id="BEZZ01247370">
    <property type="protein sequence ID" value="GCC48678.1"/>
    <property type="molecule type" value="Genomic_DNA"/>
</dbReference>
<dbReference type="AlphaFoldDB" id="A0A401U1A9"/>
<dbReference type="InterPro" id="IPR003439">
    <property type="entry name" value="ABC_transporter-like_ATP-bd"/>
</dbReference>
<dbReference type="GO" id="GO:0016887">
    <property type="term" value="F:ATP hydrolysis activity"/>
    <property type="evidence" value="ECO:0007669"/>
    <property type="project" value="InterPro"/>
</dbReference>
<dbReference type="Pfam" id="PF00005">
    <property type="entry name" value="ABC_tran"/>
    <property type="match status" value="1"/>
</dbReference>
<dbReference type="GO" id="GO:0005524">
    <property type="term" value="F:ATP binding"/>
    <property type="evidence" value="ECO:0007669"/>
    <property type="project" value="InterPro"/>
</dbReference>
<dbReference type="GO" id="GO:0034040">
    <property type="term" value="F:ATPase-coupled lipid transmembrane transporter activity"/>
    <property type="evidence" value="ECO:0007669"/>
    <property type="project" value="TreeGrafter"/>
</dbReference>
<accession>A0A401U1A9</accession>
<reference evidence="2 3" key="1">
    <citation type="journal article" date="2018" name="Nat. Ecol. Evol.">
        <title>Shark genomes provide insights into elasmobranch evolution and the origin of vertebrates.</title>
        <authorList>
            <person name="Hara Y"/>
            <person name="Yamaguchi K"/>
            <person name="Onimaru K"/>
            <person name="Kadota M"/>
            <person name="Koyanagi M"/>
            <person name="Keeley SD"/>
            <person name="Tatsumi K"/>
            <person name="Tanaka K"/>
            <person name="Motone F"/>
            <person name="Kageyama Y"/>
            <person name="Nozu R"/>
            <person name="Adachi N"/>
            <person name="Nishimura O"/>
            <person name="Nakagawa R"/>
            <person name="Tanegashima C"/>
            <person name="Kiyatake I"/>
            <person name="Matsumoto R"/>
            <person name="Murakumo K"/>
            <person name="Nishida K"/>
            <person name="Terakita A"/>
            <person name="Kuratani S"/>
            <person name="Sato K"/>
            <person name="Hyodo S Kuraku.S."/>
        </authorList>
    </citation>
    <scope>NUCLEOTIDE SEQUENCE [LARGE SCALE GENOMIC DNA]</scope>
</reference>
<comment type="caution">
    <text evidence="2">The sequence shown here is derived from an EMBL/GenBank/DDBJ whole genome shotgun (WGS) entry which is preliminary data.</text>
</comment>
<evidence type="ECO:0000259" key="1">
    <source>
        <dbReference type="Pfam" id="PF00005"/>
    </source>
</evidence>
<evidence type="ECO:0000313" key="3">
    <source>
        <dbReference type="Proteomes" id="UP000287033"/>
    </source>
</evidence>
<evidence type="ECO:0000313" key="2">
    <source>
        <dbReference type="EMBL" id="GCC48678.1"/>
    </source>
</evidence>
<dbReference type="PANTHER" id="PTHR24221:SF654">
    <property type="entry name" value="ATP-BINDING CASSETTE SUB-FAMILY B MEMBER 6"/>
    <property type="match status" value="1"/>
</dbReference>
<proteinExistence type="predicted"/>
<dbReference type="Gene3D" id="3.40.50.300">
    <property type="entry name" value="P-loop containing nucleotide triphosphate hydrolases"/>
    <property type="match status" value="1"/>
</dbReference>
<dbReference type="Proteomes" id="UP000287033">
    <property type="component" value="Unassembled WGS sequence"/>
</dbReference>
<organism evidence="2 3">
    <name type="scientific">Chiloscyllium punctatum</name>
    <name type="common">Brownbanded bambooshark</name>
    <name type="synonym">Hemiscyllium punctatum</name>
    <dbReference type="NCBI Taxonomy" id="137246"/>
    <lineage>
        <taxon>Eukaryota</taxon>
        <taxon>Metazoa</taxon>
        <taxon>Chordata</taxon>
        <taxon>Craniata</taxon>
        <taxon>Vertebrata</taxon>
        <taxon>Chondrichthyes</taxon>
        <taxon>Elasmobranchii</taxon>
        <taxon>Galeomorphii</taxon>
        <taxon>Galeoidea</taxon>
        <taxon>Orectolobiformes</taxon>
        <taxon>Hemiscylliidae</taxon>
        <taxon>Chiloscyllium</taxon>
    </lineage>
</organism>
<protein>
    <recommendedName>
        <fullName evidence="1">ABC transporter domain-containing protein</fullName>
    </recommendedName>
</protein>
<sequence length="186" mass="19819">KLRVARATGRALALWSERFSVQKRYFTASQKVSNALSAFESSYPTLATLVIFAIAFHDNSEILRDLGAFLGFLAAFGQTLASVGNWASSISEALVAVPQLARLKPLMSTAAEIGEERRPPGALSGEIELSGVGFRYAQGGPPVLDDVTLKIQRGEYVAIVGPSGSGKSSLLRLLLGFEQPETGSVF</sequence>
<dbReference type="PANTHER" id="PTHR24221">
    <property type="entry name" value="ATP-BINDING CASSETTE SUB-FAMILY B"/>
    <property type="match status" value="1"/>
</dbReference>
<feature type="non-terminal residue" evidence="2">
    <location>
        <position position="1"/>
    </location>
</feature>